<keyword evidence="1" id="KW-0472">Membrane</keyword>
<dbReference type="InterPro" id="IPR007404">
    <property type="entry name" value="YdjM-like"/>
</dbReference>
<proteinExistence type="predicted"/>
<evidence type="ECO:0008006" key="4">
    <source>
        <dbReference type="Google" id="ProtNLM"/>
    </source>
</evidence>
<dbReference type="RefSeq" id="WP_211021475.1">
    <property type="nucleotide sequence ID" value="NZ_BOSL01000003.1"/>
</dbReference>
<dbReference type="Proteomes" id="UP000679992">
    <property type="component" value="Unassembled WGS sequence"/>
</dbReference>
<keyword evidence="1" id="KW-0812">Transmembrane</keyword>
<name>A0ABQ4M9R3_9BACL</name>
<evidence type="ECO:0000256" key="1">
    <source>
        <dbReference type="SAM" id="Phobius"/>
    </source>
</evidence>
<evidence type="ECO:0000313" key="2">
    <source>
        <dbReference type="EMBL" id="GIP52377.1"/>
    </source>
</evidence>
<sequence length="167" mass="18629">MLQKTHSLAGLLTAECVLSYYHQPLLTWEAGAALLLGCLVGPLADIDKKGSTMAKILLPVSWILHLLKVKHRTLTHSLLFILLLTSLSTAMPELLFWTFILAYGSHSLIDMLNEQGVALFWPWKRKIRLLPKFMAIDTGSFAEGIFRLALGAAVIIYPILSGSLRWM</sequence>
<dbReference type="PANTHER" id="PTHR35531">
    <property type="entry name" value="INNER MEMBRANE PROTEIN YBCI-RELATED"/>
    <property type="match status" value="1"/>
</dbReference>
<dbReference type="Pfam" id="PF04307">
    <property type="entry name" value="YdjM"/>
    <property type="match status" value="1"/>
</dbReference>
<dbReference type="EMBL" id="BOSL01000003">
    <property type="protein sequence ID" value="GIP52377.1"/>
    <property type="molecule type" value="Genomic_DNA"/>
</dbReference>
<keyword evidence="1" id="KW-1133">Transmembrane helix</keyword>
<comment type="caution">
    <text evidence="2">The sequence shown here is derived from an EMBL/GenBank/DDBJ whole genome shotgun (WGS) entry which is preliminary data.</text>
</comment>
<organism evidence="2 3">
    <name type="scientific">Paenibacillus vini</name>
    <dbReference type="NCBI Taxonomy" id="1476024"/>
    <lineage>
        <taxon>Bacteria</taxon>
        <taxon>Bacillati</taxon>
        <taxon>Bacillota</taxon>
        <taxon>Bacilli</taxon>
        <taxon>Bacillales</taxon>
        <taxon>Paenibacillaceae</taxon>
        <taxon>Paenibacillus</taxon>
    </lineage>
</organism>
<evidence type="ECO:0000313" key="3">
    <source>
        <dbReference type="Proteomes" id="UP000679992"/>
    </source>
</evidence>
<feature type="transmembrane region" description="Helical" evidence="1">
    <location>
        <begin position="79"/>
        <end position="103"/>
    </location>
</feature>
<protein>
    <recommendedName>
        <fullName evidence="4">Hydrolase</fullName>
    </recommendedName>
</protein>
<dbReference type="PANTHER" id="PTHR35531:SF1">
    <property type="entry name" value="INNER MEMBRANE PROTEIN YBCI-RELATED"/>
    <property type="match status" value="1"/>
</dbReference>
<feature type="transmembrane region" description="Helical" evidence="1">
    <location>
        <begin position="144"/>
        <end position="164"/>
    </location>
</feature>
<gene>
    <name evidence="2" type="ORF">J42TS3_14120</name>
</gene>
<keyword evidence="3" id="KW-1185">Reference proteome</keyword>
<reference evidence="2 3" key="1">
    <citation type="submission" date="2021-03" db="EMBL/GenBank/DDBJ databases">
        <title>Antimicrobial resistance genes in bacteria isolated from Japanese honey, and their potential for conferring macrolide and lincosamide resistance in the American foulbrood pathogen Paenibacillus larvae.</title>
        <authorList>
            <person name="Okamoto M."/>
            <person name="Kumagai M."/>
            <person name="Kanamori H."/>
            <person name="Takamatsu D."/>
        </authorList>
    </citation>
    <scope>NUCLEOTIDE SEQUENCE [LARGE SCALE GENOMIC DNA]</scope>
    <source>
        <strain evidence="2 3">J42TS3</strain>
    </source>
</reference>
<accession>A0ABQ4M9R3</accession>